<sequence>MRLFIHVMPLALLFNLLLAESLYFTSPPILEASQESVAAISIPPIGVGCKHGDDFQCIGTSGGGKTKTICRCVGEKLYRHRTEKPEMKPASIACADTGFPITVEKGTQTTNSSHAGSPRPTTGWGVCLSSVPPLKMDNFTSKVQPTAYMYLQHPGSIGSNASHPPALKVPPKPIQSQIPAHDTVTTSSSTPLKGPLTAALVLVSTFAVLFALAA</sequence>
<feature type="chain" id="PRO_5015462061" description="Extracellular membrane protein CFEM domain-containing protein" evidence="1">
    <location>
        <begin position="20"/>
        <end position="214"/>
    </location>
</feature>
<evidence type="ECO:0000313" key="2">
    <source>
        <dbReference type="EMBL" id="PTB43823.1"/>
    </source>
</evidence>
<gene>
    <name evidence="2" type="ORF">M441DRAFT_336409</name>
</gene>
<accession>A0A2T3ZGB4</accession>
<feature type="signal peptide" evidence="1">
    <location>
        <begin position="1"/>
        <end position="19"/>
    </location>
</feature>
<evidence type="ECO:0000313" key="3">
    <source>
        <dbReference type="Proteomes" id="UP000240493"/>
    </source>
</evidence>
<evidence type="ECO:0008006" key="4">
    <source>
        <dbReference type="Google" id="ProtNLM"/>
    </source>
</evidence>
<evidence type="ECO:0000256" key="1">
    <source>
        <dbReference type="SAM" id="SignalP"/>
    </source>
</evidence>
<organism evidence="2 3">
    <name type="scientific">Trichoderma asperellum (strain ATCC 204424 / CBS 433.97 / NBRC 101777)</name>
    <dbReference type="NCBI Taxonomy" id="1042311"/>
    <lineage>
        <taxon>Eukaryota</taxon>
        <taxon>Fungi</taxon>
        <taxon>Dikarya</taxon>
        <taxon>Ascomycota</taxon>
        <taxon>Pezizomycotina</taxon>
        <taxon>Sordariomycetes</taxon>
        <taxon>Hypocreomycetidae</taxon>
        <taxon>Hypocreales</taxon>
        <taxon>Hypocreaceae</taxon>
        <taxon>Trichoderma</taxon>
    </lineage>
</organism>
<proteinExistence type="predicted"/>
<keyword evidence="1" id="KW-0732">Signal</keyword>
<protein>
    <recommendedName>
        <fullName evidence="4">Extracellular membrane protein CFEM domain-containing protein</fullName>
    </recommendedName>
</protein>
<name>A0A2T3ZGB4_TRIA4</name>
<reference evidence="2 3" key="1">
    <citation type="submission" date="2016-07" db="EMBL/GenBank/DDBJ databases">
        <title>Multiple horizontal gene transfer events from other fungi enriched the ability of initially mycotrophic Trichoderma (Ascomycota) to feed on dead plant biomass.</title>
        <authorList>
            <consortium name="DOE Joint Genome Institute"/>
            <person name="Aerts A."/>
            <person name="Atanasova L."/>
            <person name="Chenthamara K."/>
            <person name="Zhang J."/>
            <person name="Grujic M."/>
            <person name="Henrissat B."/>
            <person name="Kuo A."/>
            <person name="Salamov A."/>
            <person name="Lipzen A."/>
            <person name="Labutti K."/>
            <person name="Barry K."/>
            <person name="Miao Y."/>
            <person name="Rahimi M.J."/>
            <person name="Shen Q."/>
            <person name="Grigoriev I.V."/>
            <person name="Kubicek C.P."/>
            <person name="Druzhinina I.S."/>
        </authorList>
    </citation>
    <scope>NUCLEOTIDE SEQUENCE [LARGE SCALE GENOMIC DNA]</scope>
    <source>
        <strain evidence="2 3">CBS 433.97</strain>
    </source>
</reference>
<dbReference type="Proteomes" id="UP000240493">
    <property type="component" value="Unassembled WGS sequence"/>
</dbReference>
<dbReference type="EMBL" id="KZ679258">
    <property type="protein sequence ID" value="PTB43823.1"/>
    <property type="molecule type" value="Genomic_DNA"/>
</dbReference>
<dbReference type="AlphaFoldDB" id="A0A2T3ZGB4"/>
<keyword evidence="3" id="KW-1185">Reference proteome</keyword>